<comment type="similarity">
    <text evidence="1">Belongs to the ABC transporter superfamily.</text>
</comment>
<dbReference type="RefSeq" id="WP_191296110.1">
    <property type="nucleotide sequence ID" value="NZ_BNAR01000001.1"/>
</dbReference>
<keyword evidence="4 6" id="KW-0067">ATP-binding</keyword>
<keyword evidence="2" id="KW-0813">Transport</keyword>
<keyword evidence="7" id="KW-1185">Reference proteome</keyword>
<name>A0ABQ3M147_9PSEU</name>
<evidence type="ECO:0000256" key="4">
    <source>
        <dbReference type="ARBA" id="ARBA00022840"/>
    </source>
</evidence>
<reference evidence="7" key="1">
    <citation type="journal article" date="2019" name="Int. J. Syst. Evol. Microbiol.">
        <title>The Global Catalogue of Microorganisms (GCM) 10K type strain sequencing project: providing services to taxonomists for standard genome sequencing and annotation.</title>
        <authorList>
            <consortium name="The Broad Institute Genomics Platform"/>
            <consortium name="The Broad Institute Genome Sequencing Center for Infectious Disease"/>
            <person name="Wu L."/>
            <person name="Ma J."/>
        </authorList>
    </citation>
    <scope>NUCLEOTIDE SEQUENCE [LARGE SCALE GENOMIC DNA]</scope>
    <source>
        <strain evidence="7">CGMCC 4.7367</strain>
    </source>
</reference>
<organism evidence="6 7">
    <name type="scientific">Lentzea cavernae</name>
    <dbReference type="NCBI Taxonomy" id="2020703"/>
    <lineage>
        <taxon>Bacteria</taxon>
        <taxon>Bacillati</taxon>
        <taxon>Actinomycetota</taxon>
        <taxon>Actinomycetes</taxon>
        <taxon>Pseudonocardiales</taxon>
        <taxon>Pseudonocardiaceae</taxon>
        <taxon>Lentzea</taxon>
    </lineage>
</organism>
<evidence type="ECO:0000313" key="7">
    <source>
        <dbReference type="Proteomes" id="UP000605568"/>
    </source>
</evidence>
<dbReference type="InterPro" id="IPR027417">
    <property type="entry name" value="P-loop_NTPase"/>
</dbReference>
<protein>
    <submittedName>
        <fullName evidence="6">ABC transporter ATP-binding protein</fullName>
    </submittedName>
</protein>
<dbReference type="Pfam" id="PF00005">
    <property type="entry name" value="ABC_tran"/>
    <property type="match status" value="1"/>
</dbReference>
<evidence type="ECO:0000313" key="6">
    <source>
        <dbReference type="EMBL" id="GHH30754.1"/>
    </source>
</evidence>
<dbReference type="GO" id="GO:0005524">
    <property type="term" value="F:ATP binding"/>
    <property type="evidence" value="ECO:0007669"/>
    <property type="project" value="UniProtKB-KW"/>
</dbReference>
<evidence type="ECO:0000256" key="2">
    <source>
        <dbReference type="ARBA" id="ARBA00022448"/>
    </source>
</evidence>
<proteinExistence type="inferred from homology"/>
<feature type="domain" description="ABC transporter" evidence="5">
    <location>
        <begin position="4"/>
        <end position="228"/>
    </location>
</feature>
<dbReference type="PROSITE" id="PS50893">
    <property type="entry name" value="ABC_TRANSPORTER_2"/>
    <property type="match status" value="1"/>
</dbReference>
<gene>
    <name evidence="6" type="ORF">GCM10017774_08970</name>
</gene>
<evidence type="ECO:0000256" key="3">
    <source>
        <dbReference type="ARBA" id="ARBA00022741"/>
    </source>
</evidence>
<dbReference type="InterPro" id="IPR003439">
    <property type="entry name" value="ABC_transporter-like_ATP-bd"/>
</dbReference>
<dbReference type="SMART" id="SM00382">
    <property type="entry name" value="AAA"/>
    <property type="match status" value="1"/>
</dbReference>
<keyword evidence="3" id="KW-0547">Nucleotide-binding</keyword>
<dbReference type="InterPro" id="IPR003593">
    <property type="entry name" value="AAA+_ATPase"/>
</dbReference>
<dbReference type="EMBL" id="BNAR01000001">
    <property type="protein sequence ID" value="GHH30754.1"/>
    <property type="molecule type" value="Genomic_DNA"/>
</dbReference>
<dbReference type="Gene3D" id="3.40.50.300">
    <property type="entry name" value="P-loop containing nucleotide triphosphate hydrolases"/>
    <property type="match status" value="1"/>
</dbReference>
<accession>A0ABQ3M147</accession>
<dbReference type="Proteomes" id="UP000605568">
    <property type="component" value="Unassembled WGS sequence"/>
</dbReference>
<evidence type="ECO:0000256" key="1">
    <source>
        <dbReference type="ARBA" id="ARBA00005417"/>
    </source>
</evidence>
<sequence>MTPLTATAVGKRYRTRWAVRDCSFSLPEGKVVALLGANGAGKSTLLRMAAGLVRPTTGELSVFGTPLRGRIHPDVSFLAQNRPLYRDLTVRELVRVGAAMNDRWSADRVREVLALQAGVDHDAKVRTLSAGSVTQVAIAMALGRLPRLLLLDEPLADLDPLAREETLRIIMAEVADRGTTVVMSSHVLADLREVCDHMLLVDEGRVQVDGDVEEVLARHRVLVGPVTDESTVEGELVSATRTQRQSTLLLKDAGPAPEGWAGAEPDLDSLVMGYLRASRERRASAQRG</sequence>
<evidence type="ECO:0000259" key="5">
    <source>
        <dbReference type="PROSITE" id="PS50893"/>
    </source>
</evidence>
<dbReference type="SUPFAM" id="SSF52540">
    <property type="entry name" value="P-loop containing nucleoside triphosphate hydrolases"/>
    <property type="match status" value="1"/>
</dbReference>
<comment type="caution">
    <text evidence="6">The sequence shown here is derived from an EMBL/GenBank/DDBJ whole genome shotgun (WGS) entry which is preliminary data.</text>
</comment>
<dbReference type="PANTHER" id="PTHR43335">
    <property type="entry name" value="ABC TRANSPORTER, ATP-BINDING PROTEIN"/>
    <property type="match status" value="1"/>
</dbReference>
<dbReference type="CDD" id="cd03230">
    <property type="entry name" value="ABC_DR_subfamily_A"/>
    <property type="match status" value="1"/>
</dbReference>